<gene>
    <name evidence="1" type="ORF">RGD00_20935</name>
</gene>
<comment type="caution">
    <text evidence="1">The sequence shown here is derived from an EMBL/GenBank/DDBJ whole genome shotgun (WGS) entry which is preliminary data.</text>
</comment>
<dbReference type="RefSeq" id="WP_310459189.1">
    <property type="nucleotide sequence ID" value="NZ_JAVKPH010000045.1"/>
</dbReference>
<protein>
    <recommendedName>
        <fullName evidence="3">AAA family ATPase</fullName>
    </recommendedName>
</protein>
<proteinExistence type="predicted"/>
<evidence type="ECO:0008006" key="3">
    <source>
        <dbReference type="Google" id="ProtNLM"/>
    </source>
</evidence>
<organism evidence="1 2">
    <name type="scientific">Ruixingdingia sedimenti</name>
    <dbReference type="NCBI Taxonomy" id="3073604"/>
    <lineage>
        <taxon>Bacteria</taxon>
        <taxon>Pseudomonadati</taxon>
        <taxon>Pseudomonadota</taxon>
        <taxon>Alphaproteobacteria</taxon>
        <taxon>Rhodobacterales</taxon>
        <taxon>Paracoccaceae</taxon>
        <taxon>Ruixingdingia</taxon>
    </lineage>
</organism>
<reference evidence="1 2" key="1">
    <citation type="submission" date="2023-09" db="EMBL/GenBank/DDBJ databases">
        <title>Xinfangfangia sedmenti sp. nov., isolated the sedment.</title>
        <authorList>
            <person name="Xu L."/>
        </authorList>
    </citation>
    <scope>NUCLEOTIDE SEQUENCE [LARGE SCALE GENOMIC DNA]</scope>
    <source>
        <strain evidence="1 2">LG-4</strain>
    </source>
</reference>
<keyword evidence="2" id="KW-1185">Reference proteome</keyword>
<dbReference type="Proteomes" id="UP001247754">
    <property type="component" value="Unassembled WGS sequence"/>
</dbReference>
<sequence>MFWLYQYALRPLIVPNPEKTQIYIMSADLKNTILEKVFSNYLESGDFNGLGVFSMTSSADIAAIRELIAEGGLDLVRGDAHPNPHIKAFPADSVQIQLEKIDALGLEGCLYPTPQLLKERNAGANETAPYTRALKEGAPQLSYRAFDLRALEWYRNDPRFDFDVDDIHGRILQKKGTQVAERAVVLDGLEFFEFGFAYDDEMHRALAAFIRYLHDLPEAQQIEMQKHELTGSYKLHPDFYRTQIIGDFPERMSIYDAFLQEKVEINRMCELMGKPKLFRTEYRDLKRPRGFGILIRPTKKEFRDFALLLDQLLSDDLNREFFRGDLELNRNLTDEDGNRVTQPKGTIQLLEEWIGAKFRPAEPAEMSQLFGNFRAVRKVRQKPAHIVEDNEFDQKYVAEQRELISQAFDAVRTLRMVLENHPATREHEVPGYLREAKVWTM</sequence>
<accession>A0ABU1FDZ8</accession>
<evidence type="ECO:0000313" key="2">
    <source>
        <dbReference type="Proteomes" id="UP001247754"/>
    </source>
</evidence>
<name>A0ABU1FDZ8_9RHOB</name>
<evidence type="ECO:0000313" key="1">
    <source>
        <dbReference type="EMBL" id="MDR5655079.1"/>
    </source>
</evidence>
<dbReference type="EMBL" id="JAVKPH010000045">
    <property type="protein sequence ID" value="MDR5655079.1"/>
    <property type="molecule type" value="Genomic_DNA"/>
</dbReference>